<evidence type="ECO:0000256" key="1">
    <source>
        <dbReference type="SAM" id="Phobius"/>
    </source>
</evidence>
<accession>A0A484H6V9</accession>
<feature type="transmembrane region" description="Helical" evidence="1">
    <location>
        <begin position="15"/>
        <end position="36"/>
    </location>
</feature>
<sequence>MGIGVVRLPHGPCVAAYRLPLLMIGTIIAFIGLWIITKGTGTYCNRE</sequence>
<dbReference type="AlphaFoldDB" id="A0A484H6V9"/>
<protein>
    <submittedName>
        <fullName evidence="2">Uncharacterized protein</fullName>
    </submittedName>
</protein>
<keyword evidence="1" id="KW-0812">Transmembrane</keyword>
<keyword evidence="1" id="KW-0472">Membrane</keyword>
<name>A0A484H6V9_9ZZZZ</name>
<evidence type="ECO:0000313" key="2">
    <source>
        <dbReference type="EMBL" id="VBB69220.1"/>
    </source>
</evidence>
<organism evidence="2">
    <name type="scientific">invertebrate metagenome</name>
    <dbReference type="NCBI Taxonomy" id="1711999"/>
    <lineage>
        <taxon>unclassified sequences</taxon>
        <taxon>metagenomes</taxon>
        <taxon>organismal metagenomes</taxon>
    </lineage>
</organism>
<keyword evidence="1" id="KW-1133">Transmembrane helix</keyword>
<dbReference type="EMBL" id="LR026963">
    <property type="protein sequence ID" value="VBB69220.1"/>
    <property type="molecule type" value="Genomic_DNA"/>
</dbReference>
<gene>
    <name evidence="2" type="ORF">RIEGSTA812A_PEG_693</name>
</gene>
<proteinExistence type="predicted"/>
<reference evidence="2" key="1">
    <citation type="submission" date="2018-10" db="EMBL/GenBank/DDBJ databases">
        <authorList>
            <person name="Gruber-Vodicka H."/>
            <person name="Jaeckle O."/>
        </authorList>
    </citation>
    <scope>NUCLEOTIDE SEQUENCE</scope>
</reference>